<dbReference type="Pfam" id="PF00471">
    <property type="entry name" value="Ribosomal_L33"/>
    <property type="match status" value="1"/>
</dbReference>
<dbReference type="InParanoid" id="F4P5S3"/>
<evidence type="ECO:0000256" key="5">
    <source>
        <dbReference type="ARBA" id="ARBA00023274"/>
    </source>
</evidence>
<dbReference type="InterPro" id="IPR052008">
    <property type="entry name" value="Mitoribosomal_protein_bL33"/>
</dbReference>
<dbReference type="GO" id="GO:0006412">
    <property type="term" value="P:translation"/>
    <property type="evidence" value="ECO:0007669"/>
    <property type="project" value="InterPro"/>
</dbReference>
<protein>
    <recommendedName>
        <fullName evidence="6">Large ribosomal subunit protein bL33m</fullName>
    </recommendedName>
</protein>
<name>F4P5S3_BATDJ</name>
<proteinExistence type="inferred from homology"/>
<evidence type="ECO:0000256" key="3">
    <source>
        <dbReference type="ARBA" id="ARBA00022980"/>
    </source>
</evidence>
<comment type="similarity">
    <text evidence="2">Belongs to the bacterial ribosomal protein bL33 family.</text>
</comment>
<sequence length="72" mass="8206">MVANPLLNPKKIKLVEAMSKKAKARTLVVRLISTAGTGFTYQTTRRRTLPKLQLRKYDPVVNQHVLFIEGKK</sequence>
<keyword evidence="5" id="KW-0687">Ribonucleoprotein</keyword>
<evidence type="ECO:0000313" key="8">
    <source>
        <dbReference type="Proteomes" id="UP000007241"/>
    </source>
</evidence>
<gene>
    <name evidence="7" type="ORF">BATDEDRAFT_89897</name>
</gene>
<organism evidence="7 8">
    <name type="scientific">Batrachochytrium dendrobatidis (strain JAM81 / FGSC 10211)</name>
    <name type="common">Frog chytrid fungus</name>
    <dbReference type="NCBI Taxonomy" id="684364"/>
    <lineage>
        <taxon>Eukaryota</taxon>
        <taxon>Fungi</taxon>
        <taxon>Fungi incertae sedis</taxon>
        <taxon>Chytridiomycota</taxon>
        <taxon>Chytridiomycota incertae sedis</taxon>
        <taxon>Chytridiomycetes</taxon>
        <taxon>Rhizophydiales</taxon>
        <taxon>Rhizophydiales incertae sedis</taxon>
        <taxon>Batrachochytrium</taxon>
    </lineage>
</organism>
<dbReference type="RefSeq" id="XP_006680069.1">
    <property type="nucleotide sequence ID" value="XM_006680006.1"/>
</dbReference>
<keyword evidence="8" id="KW-1185">Reference proteome</keyword>
<dbReference type="InterPro" id="IPR011332">
    <property type="entry name" value="Ribosomal_zn-bd"/>
</dbReference>
<evidence type="ECO:0000313" key="7">
    <source>
        <dbReference type="EMBL" id="EGF79234.1"/>
    </source>
</evidence>
<keyword evidence="4" id="KW-0496">Mitochondrion</keyword>
<dbReference type="Proteomes" id="UP000007241">
    <property type="component" value="Unassembled WGS sequence"/>
</dbReference>
<dbReference type="GO" id="GO:0005739">
    <property type="term" value="C:mitochondrion"/>
    <property type="evidence" value="ECO:0000318"/>
    <property type="project" value="GO_Central"/>
</dbReference>
<dbReference type="AlphaFoldDB" id="F4P5S3"/>
<dbReference type="NCBIfam" id="TIGR01023">
    <property type="entry name" value="rpmG_bact"/>
    <property type="match status" value="1"/>
</dbReference>
<evidence type="ECO:0000256" key="4">
    <source>
        <dbReference type="ARBA" id="ARBA00023128"/>
    </source>
</evidence>
<dbReference type="GeneID" id="18243670"/>
<dbReference type="Gene3D" id="2.20.28.120">
    <property type="entry name" value="Ribosomal protein L33"/>
    <property type="match status" value="1"/>
</dbReference>
<comment type="subcellular location">
    <subcellularLocation>
        <location evidence="1">Mitochondrion</location>
    </subcellularLocation>
</comment>
<dbReference type="InterPro" id="IPR001705">
    <property type="entry name" value="Ribosomal_bL33"/>
</dbReference>
<evidence type="ECO:0000256" key="1">
    <source>
        <dbReference type="ARBA" id="ARBA00004173"/>
    </source>
</evidence>
<dbReference type="STRING" id="684364.F4P5S3"/>
<accession>F4P5S3</accession>
<dbReference type="GO" id="GO:0003735">
    <property type="term" value="F:structural constituent of ribosome"/>
    <property type="evidence" value="ECO:0007669"/>
    <property type="project" value="InterPro"/>
</dbReference>
<dbReference type="SUPFAM" id="SSF57829">
    <property type="entry name" value="Zn-binding ribosomal proteins"/>
    <property type="match status" value="1"/>
</dbReference>
<dbReference type="OrthoDB" id="275534at2759"/>
<evidence type="ECO:0000256" key="6">
    <source>
        <dbReference type="ARBA" id="ARBA00035275"/>
    </source>
</evidence>
<dbReference type="HOGENOM" id="CLU_190949_1_2_1"/>
<dbReference type="PANTHER" id="PTHR47037">
    <property type="entry name" value="39S RIBOSOMAL PROTEIN L33, MITOCHONDRIAL"/>
    <property type="match status" value="1"/>
</dbReference>
<dbReference type="GO" id="GO:0005840">
    <property type="term" value="C:ribosome"/>
    <property type="evidence" value="ECO:0007669"/>
    <property type="project" value="UniProtKB-KW"/>
</dbReference>
<dbReference type="EMBL" id="GL882886">
    <property type="protein sequence ID" value="EGF79234.1"/>
    <property type="molecule type" value="Genomic_DNA"/>
</dbReference>
<dbReference type="FunCoup" id="F4P5S3">
    <property type="interactions" value="143"/>
</dbReference>
<dbReference type="PANTHER" id="PTHR47037:SF1">
    <property type="entry name" value="LARGE RIBOSOMAL SUBUNIT PROTEIN BL33M"/>
    <property type="match status" value="1"/>
</dbReference>
<dbReference type="OMA" id="TCFNVKR"/>
<evidence type="ECO:0000256" key="2">
    <source>
        <dbReference type="ARBA" id="ARBA00007596"/>
    </source>
</evidence>
<dbReference type="GO" id="GO:1990904">
    <property type="term" value="C:ribonucleoprotein complex"/>
    <property type="evidence" value="ECO:0007669"/>
    <property type="project" value="UniProtKB-KW"/>
</dbReference>
<dbReference type="InterPro" id="IPR038584">
    <property type="entry name" value="Ribosomal_bL33_sf"/>
</dbReference>
<reference evidence="7 8" key="1">
    <citation type="submission" date="2009-12" db="EMBL/GenBank/DDBJ databases">
        <title>The draft genome of Batrachochytrium dendrobatidis.</title>
        <authorList>
            <consortium name="US DOE Joint Genome Institute (JGI-PGF)"/>
            <person name="Kuo A."/>
            <person name="Salamov A."/>
            <person name="Schmutz J."/>
            <person name="Lucas S."/>
            <person name="Pitluck S."/>
            <person name="Rosenblum E."/>
            <person name="Stajich J."/>
            <person name="Eisen M."/>
            <person name="Grigoriev I.V."/>
        </authorList>
    </citation>
    <scope>NUCLEOTIDE SEQUENCE [LARGE SCALE GENOMIC DNA]</scope>
    <source>
        <strain evidence="8">JAM81 / FGSC 10211</strain>
    </source>
</reference>
<keyword evidence="3" id="KW-0689">Ribosomal protein</keyword>